<evidence type="ECO:0000259" key="1">
    <source>
        <dbReference type="Pfam" id="PF14311"/>
    </source>
</evidence>
<accession>A0A6C0EUA4</accession>
<evidence type="ECO:0000313" key="2">
    <source>
        <dbReference type="EMBL" id="QHT32588.1"/>
    </source>
</evidence>
<dbReference type="AlphaFoldDB" id="A0A6C0EUA4"/>
<name>A0A6C0EUA4_9ZZZZ</name>
<organism evidence="2">
    <name type="scientific">viral metagenome</name>
    <dbReference type="NCBI Taxonomy" id="1070528"/>
    <lineage>
        <taxon>unclassified sequences</taxon>
        <taxon>metagenomes</taxon>
        <taxon>organismal metagenomes</taxon>
    </lineage>
</organism>
<dbReference type="InterPro" id="IPR025487">
    <property type="entry name" value="DUF4379"/>
</dbReference>
<feature type="domain" description="Treble clef zinc finger" evidence="1">
    <location>
        <begin position="18"/>
        <end position="70"/>
    </location>
</feature>
<reference evidence="2" key="1">
    <citation type="journal article" date="2020" name="Nature">
        <title>Giant virus diversity and host interactions through global metagenomics.</title>
        <authorList>
            <person name="Schulz F."/>
            <person name="Roux S."/>
            <person name="Paez-Espino D."/>
            <person name="Jungbluth S."/>
            <person name="Walsh D.A."/>
            <person name="Denef V.J."/>
            <person name="McMahon K.D."/>
            <person name="Konstantinidis K.T."/>
            <person name="Eloe-Fadrosh E.A."/>
            <person name="Kyrpides N.C."/>
            <person name="Woyke T."/>
        </authorList>
    </citation>
    <scope>NUCLEOTIDE SEQUENCE</scope>
    <source>
        <strain evidence="2">GVMAG-M-3300009161-30</strain>
    </source>
</reference>
<sequence length="358" mass="42340">MNKMIPFERSFAAHPKSQYWNYERNIGKPSDYALNSHKKCWFDCNKCGHCFDSIIKNINRGNAWCTYCHNLKLCNNDTCSTCFEKSFASHPKSQFWSNKNILQPRQIFKNTHSKYWFNCLCGHAFEIIIHNISIGDRWCSYCSIPCQKLCKDDTCTSCFEKSFASIENSKYLTNKNINPRDIIKGSEKIYTFYCNKCNNDFDMRINCVKRSNWCSFCIHKTESKFYEETIPIYPSIARQFKASWCKNNKSTFKLPYDFVIEDKNIIIELDGLGHFVQVSNWPAPKITHARDLYKMKCANENGYSIIRILQEDVWKNKFDWLQELIKMIEKITIDNIVQNVYICKNNEYNNFESELFIA</sequence>
<dbReference type="Pfam" id="PF14311">
    <property type="entry name" value="DUF4379"/>
    <property type="match status" value="1"/>
</dbReference>
<dbReference type="Gene3D" id="3.40.960.10">
    <property type="entry name" value="VSR Endonuclease"/>
    <property type="match status" value="1"/>
</dbReference>
<protein>
    <recommendedName>
        <fullName evidence="1">Treble clef zinc finger domain-containing protein</fullName>
    </recommendedName>
</protein>
<dbReference type="EMBL" id="MN738945">
    <property type="protein sequence ID" value="QHT32588.1"/>
    <property type="molecule type" value="Genomic_DNA"/>
</dbReference>
<proteinExistence type="predicted"/>